<feature type="signal peptide" evidence="1">
    <location>
        <begin position="1"/>
        <end position="24"/>
    </location>
</feature>
<protein>
    <recommendedName>
        <fullName evidence="2">MAGE domain-containing protein</fullName>
    </recommendedName>
</protein>
<evidence type="ECO:0000313" key="3">
    <source>
        <dbReference type="EMBL" id="KAL3853175.1"/>
    </source>
</evidence>
<organism evidence="3 4">
    <name type="scientific">Sinanodonta woodiana</name>
    <name type="common">Chinese pond mussel</name>
    <name type="synonym">Anodonta woodiana</name>
    <dbReference type="NCBI Taxonomy" id="1069815"/>
    <lineage>
        <taxon>Eukaryota</taxon>
        <taxon>Metazoa</taxon>
        <taxon>Spiralia</taxon>
        <taxon>Lophotrochozoa</taxon>
        <taxon>Mollusca</taxon>
        <taxon>Bivalvia</taxon>
        <taxon>Autobranchia</taxon>
        <taxon>Heteroconchia</taxon>
        <taxon>Palaeoheterodonta</taxon>
        <taxon>Unionida</taxon>
        <taxon>Unionoidea</taxon>
        <taxon>Unionidae</taxon>
        <taxon>Unioninae</taxon>
        <taxon>Sinanodonta</taxon>
    </lineage>
</organism>
<dbReference type="InterPro" id="IPR041898">
    <property type="entry name" value="MAGE_WH1"/>
</dbReference>
<evidence type="ECO:0000313" key="4">
    <source>
        <dbReference type="Proteomes" id="UP001634394"/>
    </source>
</evidence>
<feature type="chain" id="PRO_5044785545" description="MAGE domain-containing protein" evidence="1">
    <location>
        <begin position="25"/>
        <end position="275"/>
    </location>
</feature>
<gene>
    <name evidence="3" type="ORF">ACJMK2_016740</name>
</gene>
<evidence type="ECO:0000256" key="1">
    <source>
        <dbReference type="SAM" id="SignalP"/>
    </source>
</evidence>
<evidence type="ECO:0000259" key="2">
    <source>
        <dbReference type="PROSITE" id="PS50838"/>
    </source>
</evidence>
<sequence>MPGGQYLIQLDLLFDIWLILIIRAKDRDGTTSSQAAGASQTMNQAVKAAASMDRGEMERKTNDLVQYLLIMDQKKIPIKKQDINKHVLKDVSKAFPIIFEKATERLSKIFGVEVVELQDKLKGSYILVNKLDVGEHNPAEIWPDEENAKTGLLMVLLSLIFMNGNVMEDTQMWHTLKKFGIEQDHHHEVFGDVKKLITQEFVRQGYIEIVRQTNTDPPVNEFKWGQRAKHETTKRKVLTFVCQIYNNDMEPRQWTLQWQDVLRSEGRQDDVEQVI</sequence>
<name>A0ABD3UUN7_SINWO</name>
<dbReference type="Gene3D" id="1.10.10.1200">
    <property type="entry name" value="MAGE homology domain, winged helix WH1 motif"/>
    <property type="match status" value="1"/>
</dbReference>
<reference evidence="3 4" key="1">
    <citation type="submission" date="2024-11" db="EMBL/GenBank/DDBJ databases">
        <title>Chromosome-level genome assembly of the freshwater bivalve Anodonta woodiana.</title>
        <authorList>
            <person name="Chen X."/>
        </authorList>
    </citation>
    <scope>NUCLEOTIDE SEQUENCE [LARGE SCALE GENOMIC DNA]</scope>
    <source>
        <strain evidence="3">MN2024</strain>
        <tissue evidence="3">Gills</tissue>
    </source>
</reference>
<dbReference type="Pfam" id="PF01454">
    <property type="entry name" value="MAGE"/>
    <property type="match status" value="1"/>
</dbReference>
<keyword evidence="4" id="KW-1185">Reference proteome</keyword>
<dbReference type="Proteomes" id="UP001634394">
    <property type="component" value="Unassembled WGS sequence"/>
</dbReference>
<dbReference type="PANTHER" id="PTHR11736:SF14">
    <property type="entry name" value="NSE3 HOMOLOG, SMC5-SMC6 COMPLEX COMPONENT"/>
    <property type="match status" value="1"/>
</dbReference>
<feature type="domain" description="MAGE" evidence="2">
    <location>
        <begin position="57"/>
        <end position="261"/>
    </location>
</feature>
<dbReference type="FunFam" id="1.10.10.1210:FF:000001">
    <property type="entry name" value="melanoma-associated antigen D1"/>
    <property type="match status" value="1"/>
</dbReference>
<dbReference type="InterPro" id="IPR037445">
    <property type="entry name" value="MAGE"/>
</dbReference>
<proteinExistence type="predicted"/>
<dbReference type="InterPro" id="IPR041899">
    <property type="entry name" value="MAGE_WH2"/>
</dbReference>
<dbReference type="PROSITE" id="PS50838">
    <property type="entry name" value="MAGE"/>
    <property type="match status" value="1"/>
</dbReference>
<dbReference type="Gene3D" id="1.10.10.1210">
    <property type="entry name" value="MAGE homology domain, winged helix WH2 motif"/>
    <property type="match status" value="1"/>
</dbReference>
<dbReference type="AlphaFoldDB" id="A0ABD3UUN7"/>
<dbReference type="EMBL" id="JBJQND010000015">
    <property type="protein sequence ID" value="KAL3853175.1"/>
    <property type="molecule type" value="Genomic_DNA"/>
</dbReference>
<keyword evidence="1" id="KW-0732">Signal</keyword>
<accession>A0ABD3UUN7</accession>
<dbReference type="InterPro" id="IPR002190">
    <property type="entry name" value="MHD_dom"/>
</dbReference>
<dbReference type="SMART" id="SM01373">
    <property type="entry name" value="MAGE"/>
    <property type="match status" value="1"/>
</dbReference>
<comment type="caution">
    <text evidence="3">The sequence shown here is derived from an EMBL/GenBank/DDBJ whole genome shotgun (WGS) entry which is preliminary data.</text>
</comment>
<dbReference type="PANTHER" id="PTHR11736">
    <property type="entry name" value="MELANOMA-ASSOCIATED ANTIGEN MAGE ANTIGEN"/>
    <property type="match status" value="1"/>
</dbReference>